<feature type="transmembrane region" description="Helical" evidence="1">
    <location>
        <begin position="70"/>
        <end position="93"/>
    </location>
</feature>
<keyword evidence="1" id="KW-1133">Transmembrane helix</keyword>
<keyword evidence="1" id="KW-0812">Transmembrane</keyword>
<reference evidence="2 3" key="1">
    <citation type="submission" date="2016-10" db="EMBL/GenBank/DDBJ databases">
        <authorList>
            <person name="de Groot N.N."/>
        </authorList>
    </citation>
    <scope>NUCLEOTIDE SEQUENCE [LARGE SCALE GENOMIC DNA]</scope>
    <source>
        <strain evidence="2 3">DSM 27630</strain>
    </source>
</reference>
<sequence>MMKNNWFRWSLQTLAFFFGIALGILRPIATQQILSFVGIIVGLGYFFFSHRDQTASENAQKRNQKEPFEWFLLIQMLLAFIVGGAVGSTLIYFRPYL</sequence>
<keyword evidence="1" id="KW-0472">Membrane</keyword>
<dbReference type="AlphaFoldDB" id="A0A1I3AME7"/>
<evidence type="ECO:0000256" key="1">
    <source>
        <dbReference type="SAM" id="Phobius"/>
    </source>
</evidence>
<gene>
    <name evidence="2" type="ORF">SAMN04489868_10135</name>
</gene>
<name>A0A1I3AME7_9LACT</name>
<feature type="transmembrane region" description="Helical" evidence="1">
    <location>
        <begin position="33"/>
        <end position="49"/>
    </location>
</feature>
<dbReference type="Proteomes" id="UP000198668">
    <property type="component" value="Unassembled WGS sequence"/>
</dbReference>
<protein>
    <submittedName>
        <fullName evidence="2">Uncharacterized protein</fullName>
    </submittedName>
</protein>
<dbReference type="EMBL" id="FOQE01000001">
    <property type="protein sequence ID" value="SFH51193.1"/>
    <property type="molecule type" value="Genomic_DNA"/>
</dbReference>
<accession>A0A1I3AME7</accession>
<proteinExistence type="predicted"/>
<evidence type="ECO:0000313" key="3">
    <source>
        <dbReference type="Proteomes" id="UP000198668"/>
    </source>
</evidence>
<keyword evidence="3" id="KW-1185">Reference proteome</keyword>
<evidence type="ECO:0000313" key="2">
    <source>
        <dbReference type="EMBL" id="SFH51193.1"/>
    </source>
</evidence>
<organism evidence="2 3">
    <name type="scientific">Pisciglobus halotolerans</name>
    <dbReference type="NCBI Taxonomy" id="745365"/>
    <lineage>
        <taxon>Bacteria</taxon>
        <taxon>Bacillati</taxon>
        <taxon>Bacillota</taxon>
        <taxon>Bacilli</taxon>
        <taxon>Lactobacillales</taxon>
        <taxon>Carnobacteriaceae</taxon>
    </lineage>
</organism>